<evidence type="ECO:0000313" key="1">
    <source>
        <dbReference type="EMBL" id="XDQ76522.1"/>
    </source>
</evidence>
<proteinExistence type="predicted"/>
<dbReference type="RefSeq" id="WP_369149148.1">
    <property type="nucleotide sequence ID" value="NZ_CP163444.1"/>
</dbReference>
<accession>A0AB39TCD7</accession>
<name>A0AB39TCD7_9ACTN</name>
<dbReference type="EMBL" id="CP163444">
    <property type="protein sequence ID" value="XDQ76522.1"/>
    <property type="molecule type" value="Genomic_DNA"/>
</dbReference>
<gene>
    <name evidence="1" type="ORF">AB5J54_41130</name>
</gene>
<organism evidence="1">
    <name type="scientific">Streptomyces sp. R44</name>
    <dbReference type="NCBI Taxonomy" id="3238633"/>
    <lineage>
        <taxon>Bacteria</taxon>
        <taxon>Bacillati</taxon>
        <taxon>Actinomycetota</taxon>
        <taxon>Actinomycetes</taxon>
        <taxon>Kitasatosporales</taxon>
        <taxon>Streptomycetaceae</taxon>
        <taxon>Streptomyces</taxon>
    </lineage>
</organism>
<reference evidence="1" key="1">
    <citation type="submission" date="2024-07" db="EMBL/GenBank/DDBJ databases">
        <authorList>
            <person name="Yu S.T."/>
        </authorList>
    </citation>
    <scope>NUCLEOTIDE SEQUENCE</scope>
    <source>
        <strain evidence="1">R44</strain>
    </source>
</reference>
<protein>
    <recommendedName>
        <fullName evidence="2">DUF1963 domain-containing protein</fullName>
    </recommendedName>
</protein>
<evidence type="ECO:0008006" key="2">
    <source>
        <dbReference type="Google" id="ProtNLM"/>
    </source>
</evidence>
<sequence>MLLIHDGKTTAGAPVPRTGGVPLVPEGFVWPLCRECDGAMQFLAHLPLPFGVAAVFFCQNDPGMCDDWSATAGGNAAFLFDGERLSPAIVPAEGETDLGAVTALRLHPERTPALEPVLGRLGGEPDWLQGDETPVCPSCSTRMTFAAELEEGHDFATSANFGGGGRGYVFTCRPCAKAAFLWQR</sequence>
<dbReference type="AlphaFoldDB" id="A0AB39TCD7"/>